<dbReference type="PANTHER" id="PTHR31150">
    <property type="entry name" value="EXPRESSED PROTEIN"/>
    <property type="match status" value="1"/>
</dbReference>
<dbReference type="Proteomes" id="UP001279734">
    <property type="component" value="Unassembled WGS sequence"/>
</dbReference>
<keyword evidence="5" id="KW-1185">Reference proteome</keyword>
<dbReference type="SMART" id="SM00184">
    <property type="entry name" value="RING"/>
    <property type="match status" value="1"/>
</dbReference>
<dbReference type="InterPro" id="IPR001841">
    <property type="entry name" value="Znf_RING"/>
</dbReference>
<name>A0AAD3S267_NEPGR</name>
<dbReference type="EMBL" id="BSYO01000004">
    <property type="protein sequence ID" value="GMH02781.1"/>
    <property type="molecule type" value="Genomic_DNA"/>
</dbReference>
<keyword evidence="1" id="KW-0863">Zinc-finger</keyword>
<evidence type="ECO:0000313" key="4">
    <source>
        <dbReference type="EMBL" id="GMH02781.1"/>
    </source>
</evidence>
<evidence type="ECO:0000256" key="2">
    <source>
        <dbReference type="SAM" id="MobiDB-lite"/>
    </source>
</evidence>
<dbReference type="AlphaFoldDB" id="A0AAD3S267"/>
<comment type="caution">
    <text evidence="4">The sequence shown here is derived from an EMBL/GenBank/DDBJ whole genome shotgun (WGS) entry which is preliminary data.</text>
</comment>
<sequence length="427" mass="46059">MGGACCVAARDKTIQHGSRSDILLRNVRYSPSWSFRWDNRGRVAGEETSINWLPDGIGRSDVLDIKSTAGVSAQASDGGSSLENYTTGSLCKSPINEATVRSLRPSASGKSISTDMSVEVKDSIKSAYVSYTAAVKLSPSAHSTPSVSMSPLSSQSRLPTSTMTPSRWVYPSPSHSSGRNSPGIISISEERQVSYSLPAGGNESTRASHGKSSDGWSLLAFSELLSTSHREMLSFDSESSSLTRDNKITCSNYQNSGYVAYDMLTCGVCSKLLTEKSAWSSQKIIASNELSMVAVLICGHVYHAECLENITPETNKYDPACPVCTLGEKQALILSGKVLKAERDLKVRSYKKSKNGMLGADNSIGFDYWKDNGGKDSKMSSSSSLKSSSGKRFLGRYFTFGSKRAKSTSETTSFKRNGLFCSKSSKE</sequence>
<gene>
    <name evidence="4" type="ORF">Nepgr_004620</name>
</gene>
<evidence type="ECO:0000256" key="1">
    <source>
        <dbReference type="PROSITE-ProRule" id="PRU00175"/>
    </source>
</evidence>
<feature type="region of interest" description="Disordered" evidence="2">
    <location>
        <begin position="140"/>
        <end position="183"/>
    </location>
</feature>
<dbReference type="PROSITE" id="PS50089">
    <property type="entry name" value="ZF_RING_2"/>
    <property type="match status" value="1"/>
</dbReference>
<keyword evidence="1" id="KW-0862">Zinc</keyword>
<dbReference type="PANTHER" id="PTHR31150:SF26">
    <property type="entry name" value="RING-TYPE DOMAIN-CONTAINING PROTEIN"/>
    <property type="match status" value="1"/>
</dbReference>
<dbReference type="InterPro" id="IPR013083">
    <property type="entry name" value="Znf_RING/FYVE/PHD"/>
</dbReference>
<keyword evidence="1" id="KW-0479">Metal-binding</keyword>
<feature type="compositionally biased region" description="Low complexity" evidence="2">
    <location>
        <begin position="143"/>
        <end position="156"/>
    </location>
</feature>
<evidence type="ECO:0000259" key="3">
    <source>
        <dbReference type="PROSITE" id="PS50089"/>
    </source>
</evidence>
<reference evidence="4" key="1">
    <citation type="submission" date="2023-05" db="EMBL/GenBank/DDBJ databases">
        <title>Nepenthes gracilis genome sequencing.</title>
        <authorList>
            <person name="Fukushima K."/>
        </authorList>
    </citation>
    <scope>NUCLEOTIDE SEQUENCE</scope>
    <source>
        <strain evidence="4">SING2019-196</strain>
    </source>
</reference>
<dbReference type="GO" id="GO:0008270">
    <property type="term" value="F:zinc ion binding"/>
    <property type="evidence" value="ECO:0007669"/>
    <property type="project" value="UniProtKB-KW"/>
</dbReference>
<feature type="domain" description="RING-type" evidence="3">
    <location>
        <begin position="266"/>
        <end position="325"/>
    </location>
</feature>
<dbReference type="SUPFAM" id="SSF57850">
    <property type="entry name" value="RING/U-box"/>
    <property type="match status" value="1"/>
</dbReference>
<dbReference type="Gene3D" id="3.30.40.10">
    <property type="entry name" value="Zinc/RING finger domain, C3HC4 (zinc finger)"/>
    <property type="match status" value="1"/>
</dbReference>
<protein>
    <recommendedName>
        <fullName evidence="3">RING-type domain-containing protein</fullName>
    </recommendedName>
</protein>
<accession>A0AAD3S267</accession>
<proteinExistence type="predicted"/>
<organism evidence="4 5">
    <name type="scientific">Nepenthes gracilis</name>
    <name type="common">Slender pitcher plant</name>
    <dbReference type="NCBI Taxonomy" id="150966"/>
    <lineage>
        <taxon>Eukaryota</taxon>
        <taxon>Viridiplantae</taxon>
        <taxon>Streptophyta</taxon>
        <taxon>Embryophyta</taxon>
        <taxon>Tracheophyta</taxon>
        <taxon>Spermatophyta</taxon>
        <taxon>Magnoliopsida</taxon>
        <taxon>eudicotyledons</taxon>
        <taxon>Gunneridae</taxon>
        <taxon>Pentapetalae</taxon>
        <taxon>Caryophyllales</taxon>
        <taxon>Nepenthaceae</taxon>
        <taxon>Nepenthes</taxon>
    </lineage>
</organism>
<evidence type="ECO:0000313" key="5">
    <source>
        <dbReference type="Proteomes" id="UP001279734"/>
    </source>
</evidence>